<feature type="transmembrane region" description="Helical" evidence="5">
    <location>
        <begin position="366"/>
        <end position="387"/>
    </location>
</feature>
<comment type="caution">
    <text evidence="7">The sequence shown here is derived from an EMBL/GenBank/DDBJ whole genome shotgun (WGS) entry which is preliminary data.</text>
</comment>
<feature type="transmembrane region" description="Helical" evidence="5">
    <location>
        <begin position="453"/>
        <end position="472"/>
    </location>
</feature>
<dbReference type="STRING" id="48709.A0A1D2N0M1"/>
<evidence type="ECO:0000256" key="3">
    <source>
        <dbReference type="ARBA" id="ARBA00022989"/>
    </source>
</evidence>
<dbReference type="InterPro" id="IPR036259">
    <property type="entry name" value="MFS_trans_sf"/>
</dbReference>
<name>A0A1D2N0M1_ORCCI</name>
<feature type="transmembrane region" description="Helical" evidence="5">
    <location>
        <begin position="185"/>
        <end position="203"/>
    </location>
</feature>
<evidence type="ECO:0000256" key="1">
    <source>
        <dbReference type="ARBA" id="ARBA00004141"/>
    </source>
</evidence>
<keyword evidence="3 5" id="KW-1133">Transmembrane helix</keyword>
<feature type="transmembrane region" description="Helical" evidence="5">
    <location>
        <begin position="337"/>
        <end position="354"/>
    </location>
</feature>
<dbReference type="GO" id="GO:0022857">
    <property type="term" value="F:transmembrane transporter activity"/>
    <property type="evidence" value="ECO:0007669"/>
    <property type="project" value="InterPro"/>
</dbReference>
<evidence type="ECO:0000313" key="8">
    <source>
        <dbReference type="Proteomes" id="UP000094527"/>
    </source>
</evidence>
<keyword evidence="2 5" id="KW-0812">Transmembrane</keyword>
<feature type="transmembrane region" description="Helical" evidence="5">
    <location>
        <begin position="157"/>
        <end position="179"/>
    </location>
</feature>
<feature type="transmembrane region" description="Helical" evidence="5">
    <location>
        <begin position="125"/>
        <end position="145"/>
    </location>
</feature>
<dbReference type="CDD" id="cd17317">
    <property type="entry name" value="MFS_SLC22"/>
    <property type="match status" value="1"/>
</dbReference>
<keyword evidence="4 5" id="KW-0472">Membrane</keyword>
<dbReference type="GO" id="GO:0016020">
    <property type="term" value="C:membrane"/>
    <property type="evidence" value="ECO:0007669"/>
    <property type="project" value="UniProtKB-SubCell"/>
</dbReference>
<dbReference type="PROSITE" id="PS50850">
    <property type="entry name" value="MFS"/>
    <property type="match status" value="1"/>
</dbReference>
<dbReference type="SUPFAM" id="SSF103473">
    <property type="entry name" value="MFS general substrate transporter"/>
    <property type="match status" value="1"/>
</dbReference>
<feature type="transmembrane region" description="Helical" evidence="5">
    <location>
        <begin position="243"/>
        <end position="262"/>
    </location>
</feature>
<dbReference type="InterPro" id="IPR020846">
    <property type="entry name" value="MFS_dom"/>
</dbReference>
<dbReference type="AlphaFoldDB" id="A0A1D2N0M1"/>
<evidence type="ECO:0000256" key="4">
    <source>
        <dbReference type="ARBA" id="ARBA00023136"/>
    </source>
</evidence>
<dbReference type="PANTHER" id="PTHR24064">
    <property type="entry name" value="SOLUTE CARRIER FAMILY 22 MEMBER"/>
    <property type="match status" value="1"/>
</dbReference>
<feature type="domain" description="Major facilitator superfamily (MFS) profile" evidence="6">
    <location>
        <begin position="24"/>
        <end position="505"/>
    </location>
</feature>
<feature type="transmembrane region" description="Helical" evidence="5">
    <location>
        <begin position="394"/>
        <end position="412"/>
    </location>
</feature>
<dbReference type="Pfam" id="PF00083">
    <property type="entry name" value="Sugar_tr"/>
    <property type="match status" value="1"/>
</dbReference>
<dbReference type="OrthoDB" id="5141738at2759"/>
<feature type="transmembrane region" description="Helical" evidence="5">
    <location>
        <begin position="215"/>
        <end position="237"/>
    </location>
</feature>
<dbReference type="InterPro" id="IPR005828">
    <property type="entry name" value="MFS_sugar_transport-like"/>
</dbReference>
<dbReference type="Gene3D" id="1.20.1250.20">
    <property type="entry name" value="MFS general substrate transporter like domains"/>
    <property type="match status" value="1"/>
</dbReference>
<protein>
    <submittedName>
        <fullName evidence="7">Organic cation transporter protein</fullName>
    </submittedName>
</protein>
<evidence type="ECO:0000259" key="6">
    <source>
        <dbReference type="PROSITE" id="PS50850"/>
    </source>
</evidence>
<keyword evidence="8" id="KW-1185">Reference proteome</keyword>
<gene>
    <name evidence="7" type="ORF">Ocin01_07894</name>
</gene>
<feature type="transmembrane region" description="Helical" evidence="5">
    <location>
        <begin position="484"/>
        <end position="500"/>
    </location>
</feature>
<dbReference type="Proteomes" id="UP000094527">
    <property type="component" value="Unassembled WGS sequence"/>
</dbReference>
<evidence type="ECO:0000313" key="7">
    <source>
        <dbReference type="EMBL" id="ODM98780.1"/>
    </source>
</evidence>
<comment type="subcellular location">
    <subcellularLocation>
        <location evidence="1">Membrane</location>
        <topology evidence="1">Multi-pass membrane protein</topology>
    </subcellularLocation>
</comment>
<reference evidence="7 8" key="1">
    <citation type="journal article" date="2016" name="Genome Biol. Evol.">
        <title>Gene Family Evolution Reflects Adaptation to Soil Environmental Stressors in the Genome of the Collembolan Orchesella cincta.</title>
        <authorList>
            <person name="Faddeeva-Vakhrusheva A."/>
            <person name="Derks M.F."/>
            <person name="Anvar S.Y."/>
            <person name="Agamennone V."/>
            <person name="Suring W."/>
            <person name="Smit S."/>
            <person name="van Straalen N.M."/>
            <person name="Roelofs D."/>
        </authorList>
    </citation>
    <scope>NUCLEOTIDE SEQUENCE [LARGE SCALE GENOMIC DNA]</scope>
    <source>
        <tissue evidence="7">Mixed pool</tissue>
    </source>
</reference>
<dbReference type="EMBL" id="LJIJ01000322">
    <property type="protein sequence ID" value="ODM98780.1"/>
    <property type="molecule type" value="Genomic_DNA"/>
</dbReference>
<feature type="transmembrane region" description="Helical" evidence="5">
    <location>
        <begin position="418"/>
        <end position="441"/>
    </location>
</feature>
<sequence length="546" mass="60405">MDTDPVLDDVMRQLGDFGPYQLRQHLLHVLTSFLAGIHMLSLHFVAPTPDHRCYIEQVDGGGESLDALSKYIPLNKNGDLDSCLKYDGIGPNHTVVTCDGHYFYNTTYFPSSRVIDWDLVCDRRWMRAFLQSTYMLGVGLGAYILGSLADSMGRKPILYLSGILQLVFGIICAFMPYYSLLAVSLFFYGAFGSGGAYVTGFVLSMELVGASKRTVCGTAFSFTFALGVMLVALWAYLIPNFQILQVVFALHSCLLIAHWCIVDESIRWLWGQNRKKEALEIAQKGVEVNGKYFVNHYQDALSQNPEVITSSAGSTQKEEAAGGMLNMFKHPNLRYRALNVAYNWFANSLVYYGLSFNSGTLPGNPFFIFFLNGLAELPGYAIVIGLVDRTGRRSLSSFLLFVGGFSCVLIAYMSKGMLVTTIAMIAKIAVSGSFAIIYNYTAELFPTVVRNSAVGLSSIAARTSGMLTPQIILLDSIGKELPSVIFGVVAMLAAFFALFLPETLNKEMPQTLEDGENFGRGDTAFRTMWRFITRKKDPADALTRLR</sequence>
<evidence type="ECO:0000256" key="2">
    <source>
        <dbReference type="ARBA" id="ARBA00022692"/>
    </source>
</evidence>
<proteinExistence type="predicted"/>
<accession>A0A1D2N0M1</accession>
<evidence type="ECO:0000256" key="5">
    <source>
        <dbReference type="SAM" id="Phobius"/>
    </source>
</evidence>
<organism evidence="7 8">
    <name type="scientific">Orchesella cincta</name>
    <name type="common">Springtail</name>
    <name type="synonym">Podura cincta</name>
    <dbReference type="NCBI Taxonomy" id="48709"/>
    <lineage>
        <taxon>Eukaryota</taxon>
        <taxon>Metazoa</taxon>
        <taxon>Ecdysozoa</taxon>
        <taxon>Arthropoda</taxon>
        <taxon>Hexapoda</taxon>
        <taxon>Collembola</taxon>
        <taxon>Entomobryomorpha</taxon>
        <taxon>Entomobryoidea</taxon>
        <taxon>Orchesellidae</taxon>
        <taxon>Orchesellinae</taxon>
        <taxon>Orchesella</taxon>
    </lineage>
</organism>